<reference evidence="1" key="1">
    <citation type="journal article" date="2015" name="Nature">
        <title>Complex archaea that bridge the gap between prokaryotes and eukaryotes.</title>
        <authorList>
            <person name="Spang A."/>
            <person name="Saw J.H."/>
            <person name="Jorgensen S.L."/>
            <person name="Zaremba-Niedzwiedzka K."/>
            <person name="Martijn J."/>
            <person name="Lind A.E."/>
            <person name="van Eijk R."/>
            <person name="Schleper C."/>
            <person name="Guy L."/>
            <person name="Ettema T.J."/>
        </authorList>
    </citation>
    <scope>NUCLEOTIDE SEQUENCE</scope>
</reference>
<gene>
    <name evidence="1" type="ORF">LCGC14_2176130</name>
</gene>
<name>A0A0F9GJG5_9ZZZZ</name>
<sequence length="89" mass="9781">MTYNYDLIEHPPHEYFRCPNCNGLSAIATSPDSFVFCNNDDCVSRATRGPYCGRHAGGDGSPNYCKICHLKIEYCGGKVRAVQEGGSDE</sequence>
<dbReference type="AlphaFoldDB" id="A0A0F9GJG5"/>
<comment type="caution">
    <text evidence="1">The sequence shown here is derived from an EMBL/GenBank/DDBJ whole genome shotgun (WGS) entry which is preliminary data.</text>
</comment>
<accession>A0A0F9GJG5</accession>
<dbReference type="EMBL" id="LAZR01028207">
    <property type="protein sequence ID" value="KKL63332.1"/>
    <property type="molecule type" value="Genomic_DNA"/>
</dbReference>
<protein>
    <submittedName>
        <fullName evidence="1">Uncharacterized protein</fullName>
    </submittedName>
</protein>
<proteinExistence type="predicted"/>
<organism evidence="1">
    <name type="scientific">marine sediment metagenome</name>
    <dbReference type="NCBI Taxonomy" id="412755"/>
    <lineage>
        <taxon>unclassified sequences</taxon>
        <taxon>metagenomes</taxon>
        <taxon>ecological metagenomes</taxon>
    </lineage>
</organism>
<evidence type="ECO:0000313" key="1">
    <source>
        <dbReference type="EMBL" id="KKL63332.1"/>
    </source>
</evidence>